<dbReference type="Proteomes" id="UP000504634">
    <property type="component" value="Unplaced"/>
</dbReference>
<dbReference type="InterPro" id="IPR013761">
    <property type="entry name" value="SAM/pointed_sf"/>
</dbReference>
<dbReference type="Gene3D" id="1.10.150.50">
    <property type="entry name" value="Transcription Factor, Ets-1"/>
    <property type="match status" value="1"/>
</dbReference>
<sequence length="487" mass="53471">MSPPAMSKSSPARWVKFFNAAGIPSPAAAGYAHIFVENRIQDDMLLDLNKEYLREMGITLMGDIIAILRHAKQVSDQHALDRVLITDAPIATDAASPTIKPALPPAFKSLAISEPVDKASIAAKSPAPAKPARRVLPEHEGKYKVKLPLGTTERSKQILAKRDQLYSDRVTTSKKPDVFSRLHNADSGDDEEEQERIVSSSAETSSRLVKISGVVSKLENLTSTKAAATSSSSSVFARLGDKAPTHPTPAMAKEIKSILKNSQRVSGGTKINSPIIKAKSIVKPVVHLPKQEQKVMLVEKVPLKGGDGSDEESMEDDDDSFDDDYDDGESENDEDYEMDYEMRVPSVNQKIVKFASTAEVRKIATEKPRGNKNFAQNIKARLGLVSKLHATRKTYNLKASPTKKVVARLSPVKGKTIRMRSDEILSRQDVPVHKRLGVHPMTSAKPVDRPRERAMFAQRRNTSVHIGNKPKGQGSSVFDRLGFNNSL</sequence>
<dbReference type="RefSeq" id="XP_030377296.1">
    <property type="nucleotide sequence ID" value="XM_030521436.1"/>
</dbReference>
<feature type="region of interest" description="Disordered" evidence="1">
    <location>
        <begin position="464"/>
        <end position="487"/>
    </location>
</feature>
<dbReference type="InterPro" id="IPR039161">
    <property type="entry name" value="C19orf47-like"/>
</dbReference>
<dbReference type="Pfam" id="PF18017">
    <property type="entry name" value="SAM_4"/>
    <property type="match status" value="1"/>
</dbReference>
<evidence type="ECO:0000313" key="3">
    <source>
        <dbReference type="Proteomes" id="UP000504634"/>
    </source>
</evidence>
<protein>
    <submittedName>
        <fullName evidence="4">Uncharacterized protein LOC115626161</fullName>
    </submittedName>
</protein>
<feature type="compositionally biased region" description="Basic and acidic residues" evidence="1">
    <location>
        <begin position="177"/>
        <end position="186"/>
    </location>
</feature>
<dbReference type="GeneID" id="115626161"/>
<gene>
    <name evidence="4" type="primary">LOC115626161</name>
</gene>
<dbReference type="OrthoDB" id="10067653at2759"/>
<dbReference type="InterPro" id="IPR001660">
    <property type="entry name" value="SAM"/>
</dbReference>
<keyword evidence="3" id="KW-1185">Reference proteome</keyword>
<dbReference type="CDD" id="cd09531">
    <property type="entry name" value="SAM_CS047"/>
    <property type="match status" value="1"/>
</dbReference>
<name>A0A6J2TL20_DROLE</name>
<dbReference type="PROSITE" id="PS50105">
    <property type="entry name" value="SAM_DOMAIN"/>
    <property type="match status" value="1"/>
</dbReference>
<dbReference type="SUPFAM" id="SSF47769">
    <property type="entry name" value="SAM/Pointed domain"/>
    <property type="match status" value="1"/>
</dbReference>
<proteinExistence type="predicted"/>
<organism evidence="3 4">
    <name type="scientific">Drosophila lebanonensis</name>
    <name type="common">Fruit fly</name>
    <name type="synonym">Scaptodrosophila lebanonensis</name>
    <dbReference type="NCBI Taxonomy" id="7225"/>
    <lineage>
        <taxon>Eukaryota</taxon>
        <taxon>Metazoa</taxon>
        <taxon>Ecdysozoa</taxon>
        <taxon>Arthropoda</taxon>
        <taxon>Hexapoda</taxon>
        <taxon>Insecta</taxon>
        <taxon>Pterygota</taxon>
        <taxon>Neoptera</taxon>
        <taxon>Endopterygota</taxon>
        <taxon>Diptera</taxon>
        <taxon>Brachycera</taxon>
        <taxon>Muscomorpha</taxon>
        <taxon>Ephydroidea</taxon>
        <taxon>Drosophilidae</taxon>
        <taxon>Scaptodrosophila</taxon>
    </lineage>
</organism>
<feature type="compositionally biased region" description="Acidic residues" evidence="1">
    <location>
        <begin position="308"/>
        <end position="334"/>
    </location>
</feature>
<dbReference type="PANTHER" id="PTHR21359:SF1">
    <property type="entry name" value="DUF5577 DOMAIN-CONTAINING PROTEIN"/>
    <property type="match status" value="1"/>
</dbReference>
<accession>A0A6J2TL20</accession>
<reference evidence="4" key="1">
    <citation type="submission" date="2025-08" db="UniProtKB">
        <authorList>
            <consortium name="RefSeq"/>
        </authorList>
    </citation>
    <scope>IDENTIFICATION</scope>
    <source>
        <strain evidence="4">11010-0011.00</strain>
        <tissue evidence="4">Whole body</tissue>
    </source>
</reference>
<evidence type="ECO:0000313" key="4">
    <source>
        <dbReference type="RefSeq" id="XP_030377296.1"/>
    </source>
</evidence>
<dbReference type="AlphaFoldDB" id="A0A6J2TL20"/>
<dbReference type="PANTHER" id="PTHR21359">
    <property type="entry name" value="DUF5577 DOMAIN-CONTAINING PROTEIN"/>
    <property type="match status" value="1"/>
</dbReference>
<feature type="region of interest" description="Disordered" evidence="1">
    <location>
        <begin position="177"/>
        <end position="202"/>
    </location>
</feature>
<dbReference type="SMART" id="SM00454">
    <property type="entry name" value="SAM"/>
    <property type="match status" value="1"/>
</dbReference>
<evidence type="ECO:0000256" key="1">
    <source>
        <dbReference type="SAM" id="MobiDB-lite"/>
    </source>
</evidence>
<feature type="domain" description="SAM" evidence="2">
    <location>
        <begin position="6"/>
        <end position="77"/>
    </location>
</feature>
<evidence type="ECO:0000259" key="2">
    <source>
        <dbReference type="PROSITE" id="PS50105"/>
    </source>
</evidence>
<dbReference type="InterPro" id="IPR040772">
    <property type="entry name" value="C19orf47_SAM"/>
</dbReference>
<dbReference type="GO" id="GO:0005634">
    <property type="term" value="C:nucleus"/>
    <property type="evidence" value="ECO:0007669"/>
    <property type="project" value="TreeGrafter"/>
</dbReference>
<feature type="region of interest" description="Disordered" evidence="1">
    <location>
        <begin position="301"/>
        <end position="334"/>
    </location>
</feature>